<dbReference type="InterPro" id="IPR001763">
    <property type="entry name" value="Rhodanese-like_dom"/>
</dbReference>
<dbReference type="InterPro" id="IPR036873">
    <property type="entry name" value="Rhodanese-like_dom_sf"/>
</dbReference>
<dbReference type="SUPFAM" id="SSF69572">
    <property type="entry name" value="Activating enzymes of the ubiquitin-like proteins"/>
    <property type="match status" value="1"/>
</dbReference>
<protein>
    <recommendedName>
        <fullName evidence="1">Rhodanese domain-containing protein</fullName>
    </recommendedName>
</protein>
<reference evidence="2 3" key="1">
    <citation type="submission" date="2017-09" db="EMBL/GenBank/DDBJ databases">
        <authorList>
            <person name="Jakob F."/>
        </authorList>
    </citation>
    <scope>NUCLEOTIDE SEQUENCE [LARGE SCALE GENOMIC DNA]</scope>
    <source>
        <strain evidence="2 3">TMW 2.1880</strain>
    </source>
</reference>
<evidence type="ECO:0000313" key="2">
    <source>
        <dbReference type="EMBL" id="MBA5724937.1"/>
    </source>
</evidence>
<name>A0ABR5ZKT4_9PROT</name>
<evidence type="ECO:0000313" key="3">
    <source>
        <dbReference type="Proteomes" id="UP001516390"/>
    </source>
</evidence>
<proteinExistence type="predicted"/>
<comment type="caution">
    <text evidence="2">The sequence shown here is derived from an EMBL/GenBank/DDBJ whole genome shotgun (WGS) entry which is preliminary data.</text>
</comment>
<keyword evidence="3" id="KW-1185">Reference proteome</keyword>
<dbReference type="InterPro" id="IPR000594">
    <property type="entry name" value="ThiF_NAD_FAD-bd"/>
</dbReference>
<gene>
    <name evidence="2" type="ORF">CPA57_01400</name>
</gene>
<evidence type="ECO:0000259" key="1">
    <source>
        <dbReference type="PROSITE" id="PS50206"/>
    </source>
</evidence>
<dbReference type="InterPro" id="IPR035985">
    <property type="entry name" value="Ubiquitin-activating_enz"/>
</dbReference>
<organism evidence="2 3">
    <name type="scientific">Bombella favorum</name>
    <dbReference type="NCBI Taxonomy" id="2039164"/>
    <lineage>
        <taxon>Bacteria</taxon>
        <taxon>Pseudomonadati</taxon>
        <taxon>Pseudomonadota</taxon>
        <taxon>Alphaproteobacteria</taxon>
        <taxon>Acetobacterales</taxon>
        <taxon>Acetobacteraceae</taxon>
        <taxon>Bombella</taxon>
    </lineage>
</organism>
<dbReference type="Proteomes" id="UP001516390">
    <property type="component" value="Unassembled WGS sequence"/>
</dbReference>
<sequence length="221" mass="24329">MNPDVSLITHPVGAQADTVASVMEELCEISGEEDYLAVLDTADNFATTHMLSDFCQCMTYSLISASVIHWMGYAAIFCAEVPSYRAVFPDIGQNMQDCRTAGVLGPVVGLIGLLQAQLCLSHILRVIPSPGRTAVSLECKNNADEFVIVIDVRSFGEKPTISYKNLHFVPLDHLIRLKKVDVKKDKRVVLCCQSGLRSARAAILLYRQGYKFLALLAVKHQ</sequence>
<dbReference type="Gene3D" id="3.40.250.10">
    <property type="entry name" value="Rhodanese-like domain"/>
    <property type="match status" value="1"/>
</dbReference>
<dbReference type="Pfam" id="PF00899">
    <property type="entry name" value="ThiF"/>
    <property type="match status" value="1"/>
</dbReference>
<feature type="domain" description="Rhodanese" evidence="1">
    <location>
        <begin position="143"/>
        <end position="219"/>
    </location>
</feature>
<dbReference type="Gene3D" id="3.40.50.720">
    <property type="entry name" value="NAD(P)-binding Rossmann-like Domain"/>
    <property type="match status" value="1"/>
</dbReference>
<dbReference type="EMBL" id="NWUS01000001">
    <property type="protein sequence ID" value="MBA5724937.1"/>
    <property type="molecule type" value="Genomic_DNA"/>
</dbReference>
<dbReference type="PROSITE" id="PS50206">
    <property type="entry name" value="RHODANESE_3"/>
    <property type="match status" value="1"/>
</dbReference>
<accession>A0ABR5ZKT4</accession>